<evidence type="ECO:0000259" key="4">
    <source>
        <dbReference type="PROSITE" id="PS50043"/>
    </source>
</evidence>
<accession>A0ABV9C951</accession>
<dbReference type="SUPFAM" id="SSF46894">
    <property type="entry name" value="C-terminal effector domain of the bipartite response regulators"/>
    <property type="match status" value="1"/>
</dbReference>
<organism evidence="5 6">
    <name type="scientific">Sphaerisporangium dianthi</name>
    <dbReference type="NCBI Taxonomy" id="1436120"/>
    <lineage>
        <taxon>Bacteria</taxon>
        <taxon>Bacillati</taxon>
        <taxon>Actinomycetota</taxon>
        <taxon>Actinomycetes</taxon>
        <taxon>Streptosporangiales</taxon>
        <taxon>Streptosporangiaceae</taxon>
        <taxon>Sphaerisporangium</taxon>
    </lineage>
</organism>
<feature type="domain" description="HTH luxR-type" evidence="4">
    <location>
        <begin position="1100"/>
        <end position="1165"/>
    </location>
</feature>
<dbReference type="Pfam" id="PF13191">
    <property type="entry name" value="AAA_16"/>
    <property type="match status" value="1"/>
</dbReference>
<name>A0ABV9C951_9ACTN</name>
<dbReference type="RefSeq" id="WP_380835548.1">
    <property type="nucleotide sequence ID" value="NZ_JBHSFP010000001.1"/>
</dbReference>
<keyword evidence="2" id="KW-0067">ATP-binding</keyword>
<dbReference type="InterPro" id="IPR036388">
    <property type="entry name" value="WH-like_DNA-bd_sf"/>
</dbReference>
<reference evidence="6" key="1">
    <citation type="journal article" date="2019" name="Int. J. Syst. Evol. Microbiol.">
        <title>The Global Catalogue of Microorganisms (GCM) 10K type strain sequencing project: providing services to taxonomists for standard genome sequencing and annotation.</title>
        <authorList>
            <consortium name="The Broad Institute Genomics Platform"/>
            <consortium name="The Broad Institute Genome Sequencing Center for Infectious Disease"/>
            <person name="Wu L."/>
            <person name="Ma J."/>
        </authorList>
    </citation>
    <scope>NUCLEOTIDE SEQUENCE [LARGE SCALE GENOMIC DNA]</scope>
    <source>
        <strain evidence="6">CGMCC 4.7132</strain>
    </source>
</reference>
<dbReference type="CDD" id="cd06170">
    <property type="entry name" value="LuxR_C_like"/>
    <property type="match status" value="1"/>
</dbReference>
<evidence type="ECO:0000256" key="1">
    <source>
        <dbReference type="ARBA" id="ARBA00022741"/>
    </source>
</evidence>
<evidence type="ECO:0000313" key="6">
    <source>
        <dbReference type="Proteomes" id="UP001596004"/>
    </source>
</evidence>
<evidence type="ECO:0000256" key="3">
    <source>
        <dbReference type="SAM" id="MobiDB-lite"/>
    </source>
</evidence>
<dbReference type="SMART" id="SM00421">
    <property type="entry name" value="HTH_LUXR"/>
    <property type="match status" value="1"/>
</dbReference>
<evidence type="ECO:0000313" key="5">
    <source>
        <dbReference type="EMBL" id="MFC4529197.1"/>
    </source>
</evidence>
<dbReference type="EMBL" id="JBHSFP010000001">
    <property type="protein sequence ID" value="MFC4529197.1"/>
    <property type="molecule type" value="Genomic_DNA"/>
</dbReference>
<dbReference type="Pfam" id="PF00196">
    <property type="entry name" value="GerE"/>
    <property type="match status" value="1"/>
</dbReference>
<gene>
    <name evidence="5" type="ORF">ACFO60_00360</name>
</gene>
<dbReference type="InterPro" id="IPR000792">
    <property type="entry name" value="Tscrpt_reg_LuxR_C"/>
</dbReference>
<feature type="compositionally biased region" description="Basic and acidic residues" evidence="3">
    <location>
        <begin position="436"/>
        <end position="452"/>
    </location>
</feature>
<comment type="caution">
    <text evidence="5">The sequence shown here is derived from an EMBL/GenBank/DDBJ whole genome shotgun (WGS) entry which is preliminary data.</text>
</comment>
<proteinExistence type="predicted"/>
<feature type="region of interest" description="Disordered" evidence="3">
    <location>
        <begin position="433"/>
        <end position="491"/>
    </location>
</feature>
<dbReference type="SUPFAM" id="SSF52540">
    <property type="entry name" value="P-loop containing nucleoside triphosphate hydrolases"/>
    <property type="match status" value="1"/>
</dbReference>
<dbReference type="InterPro" id="IPR016032">
    <property type="entry name" value="Sig_transdc_resp-reg_C-effctor"/>
</dbReference>
<feature type="compositionally biased region" description="Basic and acidic residues" evidence="3">
    <location>
        <begin position="459"/>
        <end position="483"/>
    </location>
</feature>
<dbReference type="Proteomes" id="UP001596004">
    <property type="component" value="Unassembled WGS sequence"/>
</dbReference>
<evidence type="ECO:0000256" key="2">
    <source>
        <dbReference type="ARBA" id="ARBA00022840"/>
    </source>
</evidence>
<feature type="compositionally biased region" description="Pro residues" evidence="3">
    <location>
        <begin position="86"/>
        <end position="96"/>
    </location>
</feature>
<keyword evidence="6" id="KW-1185">Reference proteome</keyword>
<feature type="compositionally biased region" description="Low complexity" evidence="3">
    <location>
        <begin position="97"/>
        <end position="149"/>
    </location>
</feature>
<dbReference type="InterPro" id="IPR041664">
    <property type="entry name" value="AAA_16"/>
</dbReference>
<protein>
    <submittedName>
        <fullName evidence="5">AAA family ATPase</fullName>
    </submittedName>
</protein>
<feature type="region of interest" description="Disordered" evidence="3">
    <location>
        <begin position="86"/>
        <end position="149"/>
    </location>
</feature>
<dbReference type="PRINTS" id="PR00038">
    <property type="entry name" value="HTHLUXR"/>
</dbReference>
<dbReference type="Gene3D" id="3.40.50.300">
    <property type="entry name" value="P-loop containing nucleotide triphosphate hydrolases"/>
    <property type="match status" value="1"/>
</dbReference>
<dbReference type="PROSITE" id="PS50043">
    <property type="entry name" value="HTH_LUXR_2"/>
    <property type="match status" value="1"/>
</dbReference>
<dbReference type="Gene3D" id="1.10.10.10">
    <property type="entry name" value="Winged helix-like DNA-binding domain superfamily/Winged helix DNA-binding domain"/>
    <property type="match status" value="1"/>
</dbReference>
<sequence>MDAGQGARSPFAGRDREVALLREAIAAAREGAGGMVLISGPAGIGKSRLAEEAVAGEPGVVWGRCPDEEGVPPLWPWTRILERLHPLPPTESPIGPPAGSAAPPSTLTAADPPAAPPSTATAAGPSAGPPAESSAVPPPTATAAGSSDGPLAESVVAADASEAGAARFRLLVSLADALFAAAEDAKGLVVVIEDVHDADEASLALLRQVASEAAGSRLLVLATHRHPGPGDGGGGLAATLAEITRGRAVRSLALAPLTAADVARILAGVPDGAALASAVHERTGGLPLLVSAMARALERAPRPAAGSLPGGGAIEDGLMPPADLRMLVLGMLGGLDAEVRRTAGVAAVLGQEIDVRLLAAVRGLPHAVVSGHLDRLTVSGVLTTGMAPAPVPLPGTRTGHEAAAPVARGQAVPVTRGRAAPVAHGWAAPAAYEEGTPGHRAHEPGTTRHPADEPGALGHRADESGALGHRADESGALGHRADEPGQYDPGRPSMFRFAHALVREGVAAATARDAADLHKSAAMALERWAGGDPAQAARIAAHWQRAGDDAGTLRTAVRWTRAAAAYALRSAAPEEAARLARQALDLLGRAGAGPVRRAEALIESATAECYAGFVGQSAGRCREAAEAAEAAGRADLLASAALVVGGAGDRAVVVAMAALCDRALAAMDAAPATPAADACTGAGAGRGWAGEASAVVIRSRLLARKASWEVEADRWEEAARTSAEALRLAEDCGDPAALLDAVRARAGILDRPGDVAERRRLGELAVGIALRAGRPMSAVRGHIWRLDAAYQVGDLAAVDDGIARLGELAAATRLPVAGWYHRRAAAARAALAGRWDDARTLSAEAGTLAVRTGDSLACVVTDVFAQLLALVRGDRRELPDGHRGSFATPPTNAANAANAANMANAANAANAANMANAAIPVIEAAYALRLHLDGARDEALARYERLRLSLRGPLPGARGMGVLQHVTELVEAFDDAEAAQWAHEHWLPWAAAAGVPGGADSFCGGSSARAVGRMAAVMGRLDEAEGALRAAAEVNLLLDARPWLVHTWLPLAEVLLRRGAPGDHEEAAALAERAAAEARRLDLPGPLARADRLLAATAARRRADDPLTAREREVAGLVAQALSNRRIADRLTLSERTVESHVRNILTKLGLANRAELIARLLGERQRHPRPPAT</sequence>
<dbReference type="PANTHER" id="PTHR16305:SF35">
    <property type="entry name" value="TRANSCRIPTIONAL ACTIVATOR DOMAIN"/>
    <property type="match status" value="1"/>
</dbReference>
<dbReference type="PANTHER" id="PTHR16305">
    <property type="entry name" value="TESTICULAR SOLUBLE ADENYLYL CYCLASE"/>
    <property type="match status" value="1"/>
</dbReference>
<keyword evidence="1" id="KW-0547">Nucleotide-binding</keyword>
<dbReference type="InterPro" id="IPR027417">
    <property type="entry name" value="P-loop_NTPase"/>
</dbReference>